<organism evidence="1">
    <name type="scientific">Anguilla anguilla</name>
    <name type="common">European freshwater eel</name>
    <name type="synonym">Muraena anguilla</name>
    <dbReference type="NCBI Taxonomy" id="7936"/>
    <lineage>
        <taxon>Eukaryota</taxon>
        <taxon>Metazoa</taxon>
        <taxon>Chordata</taxon>
        <taxon>Craniata</taxon>
        <taxon>Vertebrata</taxon>
        <taxon>Euteleostomi</taxon>
        <taxon>Actinopterygii</taxon>
        <taxon>Neopterygii</taxon>
        <taxon>Teleostei</taxon>
        <taxon>Anguilliformes</taxon>
        <taxon>Anguillidae</taxon>
        <taxon>Anguilla</taxon>
    </lineage>
</organism>
<name>A0A0E9VGT8_ANGAN</name>
<reference evidence="1" key="2">
    <citation type="journal article" date="2015" name="Fish Shellfish Immunol.">
        <title>Early steps in the European eel (Anguilla anguilla)-Vibrio vulnificus interaction in the gills: Role of the RtxA13 toxin.</title>
        <authorList>
            <person name="Callol A."/>
            <person name="Pajuelo D."/>
            <person name="Ebbesson L."/>
            <person name="Teles M."/>
            <person name="MacKenzie S."/>
            <person name="Amaro C."/>
        </authorList>
    </citation>
    <scope>NUCLEOTIDE SEQUENCE</scope>
</reference>
<sequence>MHSSPLHSVITRNHVT</sequence>
<reference evidence="1" key="1">
    <citation type="submission" date="2014-11" db="EMBL/GenBank/DDBJ databases">
        <authorList>
            <person name="Amaro Gonzalez C."/>
        </authorList>
    </citation>
    <scope>NUCLEOTIDE SEQUENCE</scope>
</reference>
<proteinExistence type="predicted"/>
<protein>
    <submittedName>
        <fullName evidence="1">Uncharacterized protein</fullName>
    </submittedName>
</protein>
<dbReference type="EMBL" id="GBXM01031238">
    <property type="protein sequence ID" value="JAH77339.1"/>
    <property type="molecule type" value="Transcribed_RNA"/>
</dbReference>
<dbReference type="AlphaFoldDB" id="A0A0E9VGT8"/>
<evidence type="ECO:0000313" key="1">
    <source>
        <dbReference type="EMBL" id="JAH77339.1"/>
    </source>
</evidence>
<accession>A0A0E9VGT8</accession>